<evidence type="ECO:0000256" key="2">
    <source>
        <dbReference type="ARBA" id="ARBA00004979"/>
    </source>
</evidence>
<dbReference type="InterPro" id="IPR001926">
    <property type="entry name" value="TrpB-like_PALP"/>
</dbReference>
<keyword evidence="16" id="KW-1185">Reference proteome</keyword>
<dbReference type="Gene3D" id="3.90.1380.10">
    <property type="entry name" value="Threonine synthase, N-terminal domain"/>
    <property type="match status" value="1"/>
</dbReference>
<dbReference type="EC" id="4.2.3.1" evidence="4 11"/>
<reference evidence="15 16" key="1">
    <citation type="submission" date="2019-04" db="EMBL/GenBank/DDBJ databases">
        <authorList>
            <person name="Feng G."/>
            <person name="Zhang J."/>
            <person name="Zhu H."/>
        </authorList>
    </citation>
    <scope>NUCLEOTIDE SEQUENCE [LARGE SCALE GENOMIC DNA]</scope>
    <source>
        <strain evidence="15 16">JCM 17223</strain>
    </source>
</reference>
<evidence type="ECO:0000256" key="8">
    <source>
        <dbReference type="ARBA" id="ARBA00022898"/>
    </source>
</evidence>
<dbReference type="RefSeq" id="WP_135498968.1">
    <property type="nucleotide sequence ID" value="NZ_SRLD01000038.1"/>
</dbReference>
<evidence type="ECO:0000256" key="4">
    <source>
        <dbReference type="ARBA" id="ARBA00013028"/>
    </source>
</evidence>
<feature type="domain" description="Threonine synthase N-terminal" evidence="14">
    <location>
        <begin position="2"/>
        <end position="79"/>
    </location>
</feature>
<dbReference type="Proteomes" id="UP000297739">
    <property type="component" value="Unassembled WGS sequence"/>
</dbReference>
<dbReference type="GO" id="GO:0009088">
    <property type="term" value="P:threonine biosynthetic process"/>
    <property type="evidence" value="ECO:0007669"/>
    <property type="project" value="UniProtKB-UniRule"/>
</dbReference>
<dbReference type="GO" id="GO:0004795">
    <property type="term" value="F:threonine synthase activity"/>
    <property type="evidence" value="ECO:0007669"/>
    <property type="project" value="UniProtKB-UniRule"/>
</dbReference>
<dbReference type="InterPro" id="IPR004450">
    <property type="entry name" value="Thr_synthase-like"/>
</dbReference>
<keyword evidence="9 15" id="KW-0456">Lyase</keyword>
<dbReference type="SUPFAM" id="SSF53686">
    <property type="entry name" value="Tryptophan synthase beta subunit-like PLP-dependent enzymes"/>
    <property type="match status" value="1"/>
</dbReference>
<dbReference type="InterPro" id="IPR000634">
    <property type="entry name" value="Ser/Thr_deHydtase_PyrdxlP-BS"/>
</dbReference>
<accession>A0A4Z0PGK2</accession>
<evidence type="ECO:0000259" key="13">
    <source>
        <dbReference type="Pfam" id="PF00291"/>
    </source>
</evidence>
<dbReference type="OrthoDB" id="9763107at2"/>
<dbReference type="GO" id="GO:0030170">
    <property type="term" value="F:pyridoxal phosphate binding"/>
    <property type="evidence" value="ECO:0007669"/>
    <property type="project" value="InterPro"/>
</dbReference>
<evidence type="ECO:0000313" key="15">
    <source>
        <dbReference type="EMBL" id="TGE14265.1"/>
    </source>
</evidence>
<dbReference type="EMBL" id="SRLD01000038">
    <property type="protein sequence ID" value="TGE14265.1"/>
    <property type="molecule type" value="Genomic_DNA"/>
</dbReference>
<keyword evidence="8 12" id="KW-0663">Pyridoxal phosphate</keyword>
<dbReference type="PANTHER" id="PTHR42690:SF1">
    <property type="entry name" value="THREONINE SYNTHASE-LIKE 2"/>
    <property type="match status" value="1"/>
</dbReference>
<dbReference type="PANTHER" id="PTHR42690">
    <property type="entry name" value="THREONINE SYNTHASE FAMILY MEMBER"/>
    <property type="match status" value="1"/>
</dbReference>
<dbReference type="InterPro" id="IPR029144">
    <property type="entry name" value="Thr_synth_N"/>
</dbReference>
<organism evidence="15 16">
    <name type="scientific">Hymenobacter elongatus</name>
    <dbReference type="NCBI Taxonomy" id="877208"/>
    <lineage>
        <taxon>Bacteria</taxon>
        <taxon>Pseudomonadati</taxon>
        <taxon>Bacteroidota</taxon>
        <taxon>Cytophagia</taxon>
        <taxon>Cytophagales</taxon>
        <taxon>Hymenobacteraceae</taxon>
        <taxon>Hymenobacter</taxon>
    </lineage>
</organism>
<keyword evidence="6" id="KW-0028">Amino-acid biosynthesis</keyword>
<evidence type="ECO:0000256" key="7">
    <source>
        <dbReference type="ARBA" id="ARBA00022697"/>
    </source>
</evidence>
<dbReference type="InterPro" id="IPR037158">
    <property type="entry name" value="Thr_synth_N_sf"/>
</dbReference>
<protein>
    <recommendedName>
        <fullName evidence="5 11">Threonine synthase</fullName>
        <ecNumber evidence="4 11">4.2.3.1</ecNumber>
    </recommendedName>
</protein>
<dbReference type="UniPathway" id="UPA00050">
    <property type="reaction ID" value="UER00065"/>
</dbReference>
<keyword evidence="7" id="KW-0791">Threonine biosynthesis</keyword>
<comment type="caution">
    <text evidence="15">The sequence shown here is derived from an EMBL/GenBank/DDBJ whole genome shotgun (WGS) entry which is preliminary data.</text>
</comment>
<evidence type="ECO:0000256" key="10">
    <source>
        <dbReference type="ARBA" id="ARBA00049144"/>
    </source>
</evidence>
<evidence type="ECO:0000256" key="12">
    <source>
        <dbReference type="PIRSR" id="PIRSR604450-51"/>
    </source>
</evidence>
<evidence type="ECO:0000256" key="3">
    <source>
        <dbReference type="ARBA" id="ARBA00005517"/>
    </source>
</evidence>
<dbReference type="Pfam" id="PF14821">
    <property type="entry name" value="Thr_synth_N"/>
    <property type="match status" value="1"/>
</dbReference>
<dbReference type="NCBIfam" id="TIGR00260">
    <property type="entry name" value="thrC"/>
    <property type="match status" value="1"/>
</dbReference>
<dbReference type="PROSITE" id="PS00165">
    <property type="entry name" value="DEHYDRATASE_SER_THR"/>
    <property type="match status" value="1"/>
</dbReference>
<evidence type="ECO:0000256" key="6">
    <source>
        <dbReference type="ARBA" id="ARBA00022605"/>
    </source>
</evidence>
<evidence type="ECO:0000256" key="5">
    <source>
        <dbReference type="ARBA" id="ARBA00018679"/>
    </source>
</evidence>
<dbReference type="InterPro" id="IPR036052">
    <property type="entry name" value="TrpB-like_PALP_sf"/>
</dbReference>
<dbReference type="Pfam" id="PF00291">
    <property type="entry name" value="PALP"/>
    <property type="match status" value="1"/>
</dbReference>
<evidence type="ECO:0000256" key="1">
    <source>
        <dbReference type="ARBA" id="ARBA00001933"/>
    </source>
</evidence>
<comment type="cofactor">
    <cofactor evidence="1 12">
        <name>pyridoxal 5'-phosphate</name>
        <dbReference type="ChEBI" id="CHEBI:597326"/>
    </cofactor>
</comment>
<feature type="domain" description="Tryptophan synthase beta chain-like PALP" evidence="13">
    <location>
        <begin position="96"/>
        <end position="370"/>
    </location>
</feature>
<evidence type="ECO:0000259" key="14">
    <source>
        <dbReference type="Pfam" id="PF14821"/>
    </source>
</evidence>
<dbReference type="Gene3D" id="3.40.50.1100">
    <property type="match status" value="2"/>
</dbReference>
<evidence type="ECO:0000256" key="9">
    <source>
        <dbReference type="ARBA" id="ARBA00023239"/>
    </source>
</evidence>
<sequence>MQYYSLRHQAPAVDFRSATVAGQAPDGGLYFPECIPRFSPDFLRQLKSWPKEDVAFQVMQPYVGPTIPAAELARICAETVDFEFPVVPVTGQLAALELFHGPTLAFKDVGARFMSRCLGYFSRRQARAVTVLVATSGDTGGAVAHGFLGVEGVEVIILYPAGKVSPVQQMQLTALGQNITALEVQGDFDDCQQLVKQAFVDTAVTTHLTLTSANSINVARWLPQQLYYCFASQQWPHAEPPVIAVPSGNFGNLCAGLLAHVSGLPVAHFIAACNANDAVARYLRTGRFVAQPAVATISNAMDVGNPSNFDRMLALFAQNHAAINGVVSGCTVSDAVTSATIRRVYTELGYLLDPHGAVAFQALEDHLKTHPGQRGLFLATAHPVKFQQVVEPLIGRAVPLPESLRELLTQPTHSIPLEPRYEALREYLLAR</sequence>
<name>A0A4Z0PGK2_9BACT</name>
<proteinExistence type="inferred from homology"/>
<gene>
    <name evidence="15" type="primary">thrC</name>
    <name evidence="15" type="ORF">E5J99_16760</name>
</gene>
<dbReference type="InterPro" id="IPR051166">
    <property type="entry name" value="Threonine_Synthase"/>
</dbReference>
<dbReference type="AlphaFoldDB" id="A0A4Z0PGK2"/>
<comment type="catalytic activity">
    <reaction evidence="10">
        <text>O-phospho-L-homoserine + H2O = L-threonine + phosphate</text>
        <dbReference type="Rhea" id="RHEA:10840"/>
        <dbReference type="ChEBI" id="CHEBI:15377"/>
        <dbReference type="ChEBI" id="CHEBI:43474"/>
        <dbReference type="ChEBI" id="CHEBI:57590"/>
        <dbReference type="ChEBI" id="CHEBI:57926"/>
        <dbReference type="EC" id="4.2.3.1"/>
    </reaction>
</comment>
<evidence type="ECO:0000256" key="11">
    <source>
        <dbReference type="NCBIfam" id="TIGR00260"/>
    </source>
</evidence>
<feature type="modified residue" description="N6-(pyridoxal phosphate)lysine" evidence="12">
    <location>
        <position position="107"/>
    </location>
</feature>
<comment type="pathway">
    <text evidence="2">Amino-acid biosynthesis; L-threonine biosynthesis; L-threonine from L-aspartate: step 5/5.</text>
</comment>
<comment type="similarity">
    <text evidence="3">Belongs to the threonine synthase family.</text>
</comment>
<evidence type="ECO:0000313" key="16">
    <source>
        <dbReference type="Proteomes" id="UP000297739"/>
    </source>
</evidence>